<proteinExistence type="predicted"/>
<feature type="region of interest" description="Disordered" evidence="1">
    <location>
        <begin position="1"/>
        <end position="129"/>
    </location>
</feature>
<organism evidence="2 4">
    <name type="scientific">Didymodactylos carnosus</name>
    <dbReference type="NCBI Taxonomy" id="1234261"/>
    <lineage>
        <taxon>Eukaryota</taxon>
        <taxon>Metazoa</taxon>
        <taxon>Spiralia</taxon>
        <taxon>Gnathifera</taxon>
        <taxon>Rotifera</taxon>
        <taxon>Eurotatoria</taxon>
        <taxon>Bdelloidea</taxon>
        <taxon>Philodinida</taxon>
        <taxon>Philodinidae</taxon>
        <taxon>Didymodactylos</taxon>
    </lineage>
</organism>
<dbReference type="EMBL" id="CAJNOQ010004098">
    <property type="protein sequence ID" value="CAF1044610.1"/>
    <property type="molecule type" value="Genomic_DNA"/>
</dbReference>
<feature type="compositionally biased region" description="Polar residues" evidence="1">
    <location>
        <begin position="65"/>
        <end position="74"/>
    </location>
</feature>
<name>A0A814JXN2_9BILA</name>
<feature type="compositionally biased region" description="Basic residues" evidence="1">
    <location>
        <begin position="77"/>
        <end position="96"/>
    </location>
</feature>
<evidence type="ECO:0000313" key="3">
    <source>
        <dbReference type="EMBL" id="CAF3814586.1"/>
    </source>
</evidence>
<feature type="region of interest" description="Disordered" evidence="1">
    <location>
        <begin position="158"/>
        <end position="186"/>
    </location>
</feature>
<keyword evidence="4" id="KW-1185">Reference proteome</keyword>
<dbReference type="Proteomes" id="UP000663829">
    <property type="component" value="Unassembled WGS sequence"/>
</dbReference>
<dbReference type="Proteomes" id="UP000681722">
    <property type="component" value="Unassembled WGS sequence"/>
</dbReference>
<sequence>MSSKKRNLLSTPVHYSGDDHNRKSKSHSRSTTDLQHDMRENSTESVHLPHVSTSNDPSSLLKPISDTNSSSSNFEGKKHRNKLFSSKHHHHHHHPQQHLPPSNVNQETGPLRSLGNINQENGPVQPLMPICISRGRSKKHTKRPQSLGLELVDVFQQDKKLPLSPPPPNEKCNNESMTKINSGNFK</sequence>
<feature type="compositionally biased region" description="Polar residues" evidence="1">
    <location>
        <begin position="174"/>
        <end position="186"/>
    </location>
</feature>
<evidence type="ECO:0000256" key="1">
    <source>
        <dbReference type="SAM" id="MobiDB-lite"/>
    </source>
</evidence>
<reference evidence="2" key="1">
    <citation type="submission" date="2021-02" db="EMBL/GenBank/DDBJ databases">
        <authorList>
            <person name="Nowell W R."/>
        </authorList>
    </citation>
    <scope>NUCLEOTIDE SEQUENCE</scope>
</reference>
<dbReference type="AlphaFoldDB" id="A0A814JXN2"/>
<comment type="caution">
    <text evidence="2">The sequence shown here is derived from an EMBL/GenBank/DDBJ whole genome shotgun (WGS) entry which is preliminary data.</text>
</comment>
<dbReference type="EMBL" id="CAJOBC010004098">
    <property type="protein sequence ID" value="CAF3814586.1"/>
    <property type="molecule type" value="Genomic_DNA"/>
</dbReference>
<protein>
    <submittedName>
        <fullName evidence="2">Uncharacterized protein</fullName>
    </submittedName>
</protein>
<evidence type="ECO:0000313" key="2">
    <source>
        <dbReference type="EMBL" id="CAF1044610.1"/>
    </source>
</evidence>
<evidence type="ECO:0000313" key="4">
    <source>
        <dbReference type="Proteomes" id="UP000663829"/>
    </source>
</evidence>
<gene>
    <name evidence="2" type="ORF">GPM918_LOCUS15959</name>
    <name evidence="3" type="ORF">SRO942_LOCUS15959</name>
</gene>
<accession>A0A814JXN2</accession>